<dbReference type="EMBL" id="GBXM01009129">
    <property type="protein sequence ID" value="JAH99448.1"/>
    <property type="molecule type" value="Transcribed_RNA"/>
</dbReference>
<evidence type="ECO:0000256" key="1">
    <source>
        <dbReference type="SAM" id="MobiDB-lite"/>
    </source>
</evidence>
<protein>
    <submittedName>
        <fullName evidence="2">Uncharacterized protein</fullName>
    </submittedName>
</protein>
<proteinExistence type="predicted"/>
<reference evidence="2" key="1">
    <citation type="submission" date="2014-11" db="EMBL/GenBank/DDBJ databases">
        <authorList>
            <person name="Amaro Gonzalez C."/>
        </authorList>
    </citation>
    <scope>NUCLEOTIDE SEQUENCE</scope>
</reference>
<feature type="region of interest" description="Disordered" evidence="1">
    <location>
        <begin position="1"/>
        <end position="32"/>
    </location>
</feature>
<organism evidence="2">
    <name type="scientific">Anguilla anguilla</name>
    <name type="common">European freshwater eel</name>
    <name type="synonym">Muraena anguilla</name>
    <dbReference type="NCBI Taxonomy" id="7936"/>
    <lineage>
        <taxon>Eukaryota</taxon>
        <taxon>Metazoa</taxon>
        <taxon>Chordata</taxon>
        <taxon>Craniata</taxon>
        <taxon>Vertebrata</taxon>
        <taxon>Euteleostomi</taxon>
        <taxon>Actinopterygii</taxon>
        <taxon>Neopterygii</taxon>
        <taxon>Teleostei</taxon>
        <taxon>Anguilliformes</taxon>
        <taxon>Anguillidae</taxon>
        <taxon>Anguilla</taxon>
    </lineage>
</organism>
<sequence>MASAPSKDGSPDTKLVTSAGEWKSTISRRTHM</sequence>
<accession>A0A0E9XCQ0</accession>
<evidence type="ECO:0000313" key="2">
    <source>
        <dbReference type="EMBL" id="JAH99448.1"/>
    </source>
</evidence>
<dbReference type="AlphaFoldDB" id="A0A0E9XCQ0"/>
<name>A0A0E9XCQ0_ANGAN</name>
<reference evidence="2" key="2">
    <citation type="journal article" date="2015" name="Fish Shellfish Immunol.">
        <title>Early steps in the European eel (Anguilla anguilla)-Vibrio vulnificus interaction in the gills: Role of the RtxA13 toxin.</title>
        <authorList>
            <person name="Callol A."/>
            <person name="Pajuelo D."/>
            <person name="Ebbesson L."/>
            <person name="Teles M."/>
            <person name="MacKenzie S."/>
            <person name="Amaro C."/>
        </authorList>
    </citation>
    <scope>NUCLEOTIDE SEQUENCE</scope>
</reference>